<dbReference type="AlphaFoldDB" id="T1AX91"/>
<protein>
    <submittedName>
        <fullName evidence="9">Major facilitator superfamily MFS-1</fullName>
    </submittedName>
</protein>
<dbReference type="PROSITE" id="PS00216">
    <property type="entry name" value="SUGAR_TRANSPORT_1"/>
    <property type="match status" value="1"/>
</dbReference>
<dbReference type="GO" id="GO:0005886">
    <property type="term" value="C:plasma membrane"/>
    <property type="evidence" value="ECO:0007669"/>
    <property type="project" value="UniProtKB-SubCell"/>
</dbReference>
<organism evidence="9">
    <name type="scientific">mine drainage metagenome</name>
    <dbReference type="NCBI Taxonomy" id="410659"/>
    <lineage>
        <taxon>unclassified sequences</taxon>
        <taxon>metagenomes</taxon>
        <taxon>ecological metagenomes</taxon>
    </lineage>
</organism>
<feature type="transmembrane region" description="Helical" evidence="7">
    <location>
        <begin position="195"/>
        <end position="216"/>
    </location>
</feature>
<reference evidence="9" key="2">
    <citation type="journal article" date="2014" name="ISME J.">
        <title>Microbial stratification in low pH oxic and suboxic macroscopic growths along an acid mine drainage.</title>
        <authorList>
            <person name="Mendez-Garcia C."/>
            <person name="Mesa V."/>
            <person name="Sprenger R.R."/>
            <person name="Richter M."/>
            <person name="Diez M.S."/>
            <person name="Solano J."/>
            <person name="Bargiela R."/>
            <person name="Golyshina O.V."/>
            <person name="Manteca A."/>
            <person name="Ramos J.L."/>
            <person name="Gallego J.R."/>
            <person name="Llorente I."/>
            <person name="Martins Dos Santos V.A."/>
            <person name="Jensen O.N."/>
            <person name="Pelaez A.I."/>
            <person name="Sanchez J."/>
            <person name="Ferrer M."/>
        </authorList>
    </citation>
    <scope>NUCLEOTIDE SEQUENCE</scope>
</reference>
<keyword evidence="2" id="KW-0813">Transport</keyword>
<evidence type="ECO:0000256" key="7">
    <source>
        <dbReference type="SAM" id="Phobius"/>
    </source>
</evidence>
<comment type="caution">
    <text evidence="9">The sequence shown here is derived from an EMBL/GenBank/DDBJ whole genome shotgun (WGS) entry which is preliminary data.</text>
</comment>
<dbReference type="Gene3D" id="1.20.1250.20">
    <property type="entry name" value="MFS general substrate transporter like domains"/>
    <property type="match status" value="1"/>
</dbReference>
<feature type="transmembrane region" description="Helical" evidence="7">
    <location>
        <begin position="41"/>
        <end position="64"/>
    </location>
</feature>
<dbReference type="InterPro" id="IPR036259">
    <property type="entry name" value="MFS_trans_sf"/>
</dbReference>
<keyword evidence="4 7" id="KW-0812">Transmembrane</keyword>
<evidence type="ECO:0000256" key="3">
    <source>
        <dbReference type="ARBA" id="ARBA00022475"/>
    </source>
</evidence>
<proteinExistence type="predicted"/>
<dbReference type="Pfam" id="PF07690">
    <property type="entry name" value="MFS_1"/>
    <property type="match status" value="1"/>
</dbReference>
<evidence type="ECO:0000256" key="1">
    <source>
        <dbReference type="ARBA" id="ARBA00004651"/>
    </source>
</evidence>
<feature type="domain" description="Major facilitator superfamily (MFS) profile" evidence="8">
    <location>
        <begin position="1"/>
        <end position="348"/>
    </location>
</feature>
<evidence type="ECO:0000256" key="2">
    <source>
        <dbReference type="ARBA" id="ARBA00022448"/>
    </source>
</evidence>
<dbReference type="InterPro" id="IPR050171">
    <property type="entry name" value="MFS_Transporters"/>
</dbReference>
<reference evidence="9" key="1">
    <citation type="submission" date="2013-08" db="EMBL/GenBank/DDBJ databases">
        <authorList>
            <person name="Mendez C."/>
            <person name="Richter M."/>
            <person name="Ferrer M."/>
            <person name="Sanchez J."/>
        </authorList>
    </citation>
    <scope>NUCLEOTIDE SEQUENCE</scope>
</reference>
<accession>T1AX91</accession>
<dbReference type="EMBL" id="AUZX01006111">
    <property type="protein sequence ID" value="EQD65246.1"/>
    <property type="molecule type" value="Genomic_DNA"/>
</dbReference>
<feature type="transmembrane region" description="Helical" evidence="7">
    <location>
        <begin position="254"/>
        <end position="278"/>
    </location>
</feature>
<feature type="transmembrane region" description="Helical" evidence="7">
    <location>
        <begin position="290"/>
        <end position="312"/>
    </location>
</feature>
<dbReference type="GO" id="GO:0022857">
    <property type="term" value="F:transmembrane transporter activity"/>
    <property type="evidence" value="ECO:0007669"/>
    <property type="project" value="InterPro"/>
</dbReference>
<keyword evidence="3" id="KW-1003">Cell membrane</keyword>
<evidence type="ECO:0000313" key="9">
    <source>
        <dbReference type="EMBL" id="EQD65246.1"/>
    </source>
</evidence>
<feature type="transmembrane region" description="Helical" evidence="7">
    <location>
        <begin position="164"/>
        <end position="183"/>
    </location>
</feature>
<dbReference type="PANTHER" id="PTHR23517">
    <property type="entry name" value="RESISTANCE PROTEIN MDTM, PUTATIVE-RELATED-RELATED"/>
    <property type="match status" value="1"/>
</dbReference>
<feature type="transmembrane region" description="Helical" evidence="7">
    <location>
        <begin position="14"/>
        <end position="34"/>
    </location>
</feature>
<evidence type="ECO:0000259" key="8">
    <source>
        <dbReference type="PROSITE" id="PS50850"/>
    </source>
</evidence>
<dbReference type="PANTHER" id="PTHR23517:SF2">
    <property type="entry name" value="MULTIDRUG RESISTANCE PROTEIN MDTH"/>
    <property type="match status" value="1"/>
</dbReference>
<sequence>MGGLLADRLGRRPLFLAALSAEAVSILGVALGMMGDRLLTTALAVAATGLAGSIGGPAISAYVADFTVGSDRTVAYTWQRVGHNAGFTLGVLTGGALIGIFGFVITGLSAGAVLIVGVLVFASRLDPSPFDAARRASRSRPIVPTLGTPPIAESLRTIRRDRPFLELAVGMALLTLVTSQWGVTFPLFVNTVLGVPYLILGIGLSVNGIVVVFGQPPTTRTSLGHRHTSLALVGLGCYAAAFLWIGALGYLPDWVVAGFLAGVFLLTIGENLISIPYGTLPSNLAPPTEVGAYNGAFTTLVGVGGILAPLFGGAVLGSIPSPELVWLILIGPSVPAALLIRRASRSLPARANRA</sequence>
<keyword evidence="5 7" id="KW-1133">Transmembrane helix</keyword>
<dbReference type="InterPro" id="IPR005829">
    <property type="entry name" value="Sugar_transporter_CS"/>
</dbReference>
<feature type="transmembrane region" description="Helical" evidence="7">
    <location>
        <begin position="96"/>
        <end position="122"/>
    </location>
</feature>
<name>T1AX91_9ZZZZ</name>
<keyword evidence="6 7" id="KW-0472">Membrane</keyword>
<dbReference type="PROSITE" id="PS50850">
    <property type="entry name" value="MFS"/>
    <property type="match status" value="1"/>
</dbReference>
<dbReference type="InterPro" id="IPR020846">
    <property type="entry name" value="MFS_dom"/>
</dbReference>
<dbReference type="InterPro" id="IPR011701">
    <property type="entry name" value="MFS"/>
</dbReference>
<evidence type="ECO:0000256" key="6">
    <source>
        <dbReference type="ARBA" id="ARBA00023136"/>
    </source>
</evidence>
<evidence type="ECO:0000256" key="5">
    <source>
        <dbReference type="ARBA" id="ARBA00022989"/>
    </source>
</evidence>
<comment type="subcellular location">
    <subcellularLocation>
        <location evidence="1">Cell membrane</location>
        <topology evidence="1">Multi-pass membrane protein</topology>
    </subcellularLocation>
</comment>
<evidence type="ECO:0000256" key="4">
    <source>
        <dbReference type="ARBA" id="ARBA00022692"/>
    </source>
</evidence>
<feature type="transmembrane region" description="Helical" evidence="7">
    <location>
        <begin position="228"/>
        <end position="248"/>
    </location>
</feature>
<feature type="transmembrane region" description="Helical" evidence="7">
    <location>
        <begin position="324"/>
        <end position="340"/>
    </location>
</feature>
<gene>
    <name evidence="9" type="ORF">B1A_08563</name>
</gene>
<dbReference type="SUPFAM" id="SSF103473">
    <property type="entry name" value="MFS general substrate transporter"/>
    <property type="match status" value="1"/>
</dbReference>